<evidence type="ECO:0000313" key="6">
    <source>
        <dbReference type="Proteomes" id="UP000593758"/>
    </source>
</evidence>
<dbReference type="Gene3D" id="3.90.950.10">
    <property type="match status" value="1"/>
</dbReference>
<dbReference type="GO" id="GO:0009117">
    <property type="term" value="P:nucleotide metabolic process"/>
    <property type="evidence" value="ECO:0007669"/>
    <property type="project" value="UniProtKB-KW"/>
</dbReference>
<comment type="cofactor">
    <cofactor evidence="1 3">
        <name>a divalent metal cation</name>
        <dbReference type="ChEBI" id="CHEBI:60240"/>
    </cofactor>
</comment>
<dbReference type="PANTHER" id="PTHR43213:SF5">
    <property type="entry name" value="BIFUNCTIONAL DTTP_UTP PYROPHOSPHATASE_METHYLTRANSFERASE PROTEIN-RELATED"/>
    <property type="match status" value="1"/>
</dbReference>
<dbReference type="Proteomes" id="UP000593758">
    <property type="component" value="Chromosome"/>
</dbReference>
<comment type="caution">
    <text evidence="3">Lacks conserved residue(s) required for the propagation of feature annotation.</text>
</comment>
<dbReference type="RefSeq" id="WP_193496498.1">
    <property type="nucleotide sequence ID" value="NZ_CP063169.1"/>
</dbReference>
<comment type="catalytic activity">
    <reaction evidence="3">
        <text>a ribonucleoside 5'-triphosphate + H2O = a ribonucleoside 5'-phosphate + diphosphate + H(+)</text>
        <dbReference type="Rhea" id="RHEA:23996"/>
        <dbReference type="ChEBI" id="CHEBI:15377"/>
        <dbReference type="ChEBI" id="CHEBI:15378"/>
        <dbReference type="ChEBI" id="CHEBI:33019"/>
        <dbReference type="ChEBI" id="CHEBI:58043"/>
        <dbReference type="ChEBI" id="CHEBI:61557"/>
        <dbReference type="EC" id="3.6.1.9"/>
    </reaction>
</comment>
<dbReference type="PIRSF" id="PIRSF006305">
    <property type="entry name" value="Maf"/>
    <property type="match status" value="1"/>
</dbReference>
<name>A0A7M1SQI1_9MICO</name>
<comment type="similarity">
    <text evidence="3">Belongs to the Maf family.</text>
</comment>
<feature type="active site" description="Proton acceptor" evidence="3">
    <location>
        <position position="104"/>
    </location>
</feature>
<evidence type="ECO:0000313" key="5">
    <source>
        <dbReference type="EMBL" id="QOR69829.1"/>
    </source>
</evidence>
<dbReference type="AlphaFoldDB" id="A0A7M1SQI1"/>
<dbReference type="CDD" id="cd00555">
    <property type="entry name" value="Maf"/>
    <property type="match status" value="1"/>
</dbReference>
<accession>A0A7M1SQI1</accession>
<comment type="function">
    <text evidence="3">Nucleoside triphosphate pyrophosphatase. May have a dual role in cell division arrest and in preventing the incorporation of modified nucleotides into cellular nucleic acids.</text>
</comment>
<dbReference type="SUPFAM" id="SSF52972">
    <property type="entry name" value="ITPase-like"/>
    <property type="match status" value="1"/>
</dbReference>
<reference evidence="5 6" key="1">
    <citation type="submission" date="2020-10" db="EMBL/GenBank/DDBJ databases">
        <title>Haloactinobacterium sp. RN3S43, a bacterium isolated from saline soil.</title>
        <authorList>
            <person name="Sun J.-Q."/>
        </authorList>
    </citation>
    <scope>NUCLEOTIDE SEQUENCE [LARGE SCALE GENOMIC DNA]</scope>
    <source>
        <strain evidence="5 6">RN3S43</strain>
    </source>
</reference>
<comment type="catalytic activity">
    <reaction evidence="3">
        <text>a 2'-deoxyribonucleoside 5'-triphosphate + H2O = a 2'-deoxyribonucleoside 5'-phosphate + diphosphate + H(+)</text>
        <dbReference type="Rhea" id="RHEA:44644"/>
        <dbReference type="ChEBI" id="CHEBI:15377"/>
        <dbReference type="ChEBI" id="CHEBI:15378"/>
        <dbReference type="ChEBI" id="CHEBI:33019"/>
        <dbReference type="ChEBI" id="CHEBI:61560"/>
        <dbReference type="ChEBI" id="CHEBI:65317"/>
        <dbReference type="EC" id="3.6.1.9"/>
    </reaction>
</comment>
<evidence type="ECO:0000256" key="2">
    <source>
        <dbReference type="ARBA" id="ARBA00022801"/>
    </source>
</evidence>
<dbReference type="GO" id="GO:0005737">
    <property type="term" value="C:cytoplasm"/>
    <property type="evidence" value="ECO:0007669"/>
    <property type="project" value="UniProtKB-SubCell"/>
</dbReference>
<dbReference type="KEGG" id="halt:IM660_14365"/>
<keyword evidence="3" id="KW-0546">Nucleotide metabolism</keyword>
<evidence type="ECO:0000256" key="3">
    <source>
        <dbReference type="HAMAP-Rule" id="MF_00528"/>
    </source>
</evidence>
<dbReference type="InterPro" id="IPR029001">
    <property type="entry name" value="ITPase-like_fam"/>
</dbReference>
<feature type="compositionally biased region" description="Low complexity" evidence="4">
    <location>
        <begin position="73"/>
        <end position="92"/>
    </location>
</feature>
<proteinExistence type="inferred from homology"/>
<organism evidence="5 6">
    <name type="scientific">Ruania alkalisoli</name>
    <dbReference type="NCBI Taxonomy" id="2779775"/>
    <lineage>
        <taxon>Bacteria</taxon>
        <taxon>Bacillati</taxon>
        <taxon>Actinomycetota</taxon>
        <taxon>Actinomycetes</taxon>
        <taxon>Micrococcales</taxon>
        <taxon>Ruaniaceae</taxon>
        <taxon>Ruania</taxon>
    </lineage>
</organism>
<sequence>MSAPTLILASASPARAALLRTAGIEPDIQPADVDEEALLADAAHESGGRAVPVREAVALLARAKAEAVAGLLATTGPTPAPGPAHHTGPAGASEEGDAVVIGCDSLLELDGEALGKPYEPERARARWRQMRGRSGTLHTGHHLIRGGERAHAVSSTVVHFAELSDAEIDAYVATGEPLSVAGAFTLDGFGGAFVTGVEGDPHGVVGLSLPLVRVLLADLGLAWTDFWRIT</sequence>
<keyword evidence="3" id="KW-0963">Cytoplasm</keyword>
<keyword evidence="6" id="KW-1185">Reference proteome</keyword>
<evidence type="ECO:0000256" key="4">
    <source>
        <dbReference type="SAM" id="MobiDB-lite"/>
    </source>
</evidence>
<keyword evidence="2 3" id="KW-0378">Hydrolase</keyword>
<dbReference type="Pfam" id="PF02545">
    <property type="entry name" value="Maf"/>
    <property type="match status" value="1"/>
</dbReference>
<evidence type="ECO:0000256" key="1">
    <source>
        <dbReference type="ARBA" id="ARBA00001968"/>
    </source>
</evidence>
<feature type="region of interest" description="Disordered" evidence="4">
    <location>
        <begin position="73"/>
        <end position="95"/>
    </location>
</feature>
<dbReference type="HAMAP" id="MF_00528">
    <property type="entry name" value="Maf"/>
    <property type="match status" value="1"/>
</dbReference>
<comment type="subcellular location">
    <subcellularLocation>
        <location evidence="3">Cytoplasm</location>
    </subcellularLocation>
</comment>
<dbReference type="EMBL" id="CP063169">
    <property type="protein sequence ID" value="QOR69829.1"/>
    <property type="molecule type" value="Genomic_DNA"/>
</dbReference>
<protein>
    <recommendedName>
        <fullName evidence="3">Nucleoside triphosphate pyrophosphatase</fullName>
        <ecNumber evidence="3">3.6.1.9</ecNumber>
    </recommendedName>
    <alternativeName>
        <fullName evidence="3">Nucleotide pyrophosphatase</fullName>
        <shortName evidence="3">Nucleotide PPase</shortName>
    </alternativeName>
</protein>
<gene>
    <name evidence="5" type="primary">maf</name>
    <name evidence="5" type="ORF">IM660_14365</name>
</gene>
<dbReference type="PANTHER" id="PTHR43213">
    <property type="entry name" value="BIFUNCTIONAL DTTP/UTP PYROPHOSPHATASE/METHYLTRANSFERASE PROTEIN-RELATED"/>
    <property type="match status" value="1"/>
</dbReference>
<dbReference type="GO" id="GO:0047429">
    <property type="term" value="F:nucleoside triphosphate diphosphatase activity"/>
    <property type="evidence" value="ECO:0007669"/>
    <property type="project" value="UniProtKB-EC"/>
</dbReference>
<dbReference type="NCBIfam" id="TIGR00172">
    <property type="entry name" value="maf"/>
    <property type="match status" value="1"/>
</dbReference>
<dbReference type="InterPro" id="IPR003697">
    <property type="entry name" value="Maf-like"/>
</dbReference>
<dbReference type="EC" id="3.6.1.9" evidence="3"/>